<feature type="compositionally biased region" description="Basic and acidic residues" evidence="5">
    <location>
        <begin position="143"/>
        <end position="154"/>
    </location>
</feature>
<evidence type="ECO:0000256" key="3">
    <source>
        <dbReference type="ARBA" id="ARBA00022806"/>
    </source>
</evidence>
<keyword evidence="3" id="KW-0347">Helicase</keyword>
<keyword evidence="1" id="KW-0547">Nucleotide-binding</keyword>
<dbReference type="AlphaFoldDB" id="A0AAD2FQY0"/>
<evidence type="ECO:0000259" key="7">
    <source>
        <dbReference type="PROSITE" id="PS51192"/>
    </source>
</evidence>
<feature type="compositionally biased region" description="Polar residues" evidence="5">
    <location>
        <begin position="11"/>
        <end position="30"/>
    </location>
</feature>
<keyword evidence="6" id="KW-0472">Membrane</keyword>
<dbReference type="InterPro" id="IPR049730">
    <property type="entry name" value="SNF2/RAD54-like_C"/>
</dbReference>
<organism evidence="9 10">
    <name type="scientific">Cylindrotheca closterium</name>
    <dbReference type="NCBI Taxonomy" id="2856"/>
    <lineage>
        <taxon>Eukaryota</taxon>
        <taxon>Sar</taxon>
        <taxon>Stramenopiles</taxon>
        <taxon>Ochrophyta</taxon>
        <taxon>Bacillariophyta</taxon>
        <taxon>Bacillariophyceae</taxon>
        <taxon>Bacillariophycidae</taxon>
        <taxon>Bacillariales</taxon>
        <taxon>Bacillariaceae</taxon>
        <taxon>Cylindrotheca</taxon>
    </lineage>
</organism>
<dbReference type="Proteomes" id="UP001295423">
    <property type="component" value="Unassembled WGS sequence"/>
</dbReference>
<dbReference type="CDD" id="cd18793">
    <property type="entry name" value="SF2_C_SNF"/>
    <property type="match status" value="1"/>
</dbReference>
<dbReference type="InterPro" id="IPR027417">
    <property type="entry name" value="P-loop_NTPase"/>
</dbReference>
<dbReference type="Pfam" id="PF00271">
    <property type="entry name" value="Helicase_C"/>
    <property type="match status" value="1"/>
</dbReference>
<evidence type="ECO:0000313" key="9">
    <source>
        <dbReference type="EMBL" id="CAJ1949837.1"/>
    </source>
</evidence>
<dbReference type="PROSITE" id="PS51194">
    <property type="entry name" value="HELICASE_CTER"/>
    <property type="match status" value="1"/>
</dbReference>
<accession>A0AAD2FQY0</accession>
<dbReference type="GO" id="GO:0005524">
    <property type="term" value="F:ATP binding"/>
    <property type="evidence" value="ECO:0007669"/>
    <property type="project" value="UniProtKB-KW"/>
</dbReference>
<keyword evidence="6" id="KW-1133">Transmembrane helix</keyword>
<evidence type="ECO:0008006" key="11">
    <source>
        <dbReference type="Google" id="ProtNLM"/>
    </source>
</evidence>
<dbReference type="GO" id="GO:0004386">
    <property type="term" value="F:helicase activity"/>
    <property type="evidence" value="ECO:0007669"/>
    <property type="project" value="UniProtKB-KW"/>
</dbReference>
<dbReference type="Pfam" id="PF00176">
    <property type="entry name" value="SNF2-rel_dom"/>
    <property type="match status" value="1"/>
</dbReference>
<evidence type="ECO:0000256" key="2">
    <source>
        <dbReference type="ARBA" id="ARBA00022801"/>
    </source>
</evidence>
<dbReference type="SMART" id="SM00490">
    <property type="entry name" value="HELICc"/>
    <property type="match status" value="1"/>
</dbReference>
<dbReference type="GO" id="GO:0016787">
    <property type="term" value="F:hydrolase activity"/>
    <property type="evidence" value="ECO:0007669"/>
    <property type="project" value="UniProtKB-KW"/>
</dbReference>
<dbReference type="GO" id="GO:0004520">
    <property type="term" value="F:DNA endonuclease activity"/>
    <property type="evidence" value="ECO:0007669"/>
    <property type="project" value="TreeGrafter"/>
</dbReference>
<dbReference type="EMBL" id="CAKOGP040001758">
    <property type="protein sequence ID" value="CAJ1949837.1"/>
    <property type="molecule type" value="Genomic_DNA"/>
</dbReference>
<dbReference type="GO" id="GO:0006281">
    <property type="term" value="P:DNA repair"/>
    <property type="evidence" value="ECO:0007669"/>
    <property type="project" value="TreeGrafter"/>
</dbReference>
<evidence type="ECO:0000256" key="1">
    <source>
        <dbReference type="ARBA" id="ARBA00022741"/>
    </source>
</evidence>
<keyword evidence="2" id="KW-0378">Hydrolase</keyword>
<evidence type="ECO:0000256" key="4">
    <source>
        <dbReference type="ARBA" id="ARBA00022840"/>
    </source>
</evidence>
<keyword evidence="6" id="KW-0812">Transmembrane</keyword>
<comment type="caution">
    <text evidence="9">The sequence shown here is derived from an EMBL/GenBank/DDBJ whole genome shotgun (WGS) entry which is preliminary data.</text>
</comment>
<gene>
    <name evidence="9" type="ORF">CYCCA115_LOCUS12296</name>
</gene>
<evidence type="ECO:0000256" key="6">
    <source>
        <dbReference type="SAM" id="Phobius"/>
    </source>
</evidence>
<dbReference type="InterPro" id="IPR001650">
    <property type="entry name" value="Helicase_C-like"/>
</dbReference>
<feature type="domain" description="Helicase ATP-binding" evidence="7">
    <location>
        <begin position="223"/>
        <end position="377"/>
    </location>
</feature>
<dbReference type="SMART" id="SM00487">
    <property type="entry name" value="DEXDc"/>
    <property type="match status" value="1"/>
</dbReference>
<feature type="compositionally biased region" description="Polar residues" evidence="5">
    <location>
        <begin position="115"/>
        <end position="127"/>
    </location>
</feature>
<feature type="compositionally biased region" description="Polar residues" evidence="5">
    <location>
        <begin position="74"/>
        <end position="85"/>
    </location>
</feature>
<feature type="region of interest" description="Disordered" evidence="5">
    <location>
        <begin position="1"/>
        <end position="179"/>
    </location>
</feature>
<sequence>MNSPTPHFPQSAENTDGNQATRQETHNCLQGPQLKPGIKPSAPTERREPEIRCLSQTVSAMTNPCRKRDLIGVSTVNENNGSSMKPTYPSPSLPQEERNHVSGSSDRAPLADATVDQQQIKQVSISRPVSLMSIRPQGWENNSHSKDLQKKDNLTKQQSASLRSSEPPIELPGEPSLPKEISFTMNDVKPIEDGHRKDLVRHASLQKPLLNGWTLFPHQKKSVLQGIIRRRMVLALDMGLGKTLIGCVWARSFKSTFDDLKVFIVSPVSLKAEWKRTAEDATGLKVEDEKANRNDESLDLRICSWAKVPTKVAKCAKRYVVVFDEAHSMQSMTSSRTKDSLKLVLDERCIGVLLLTGTPMKNGKPSNLFPLLRAVRHPLGKNQMAYEKHFCGGILKSFGRGKPLWDANGCANLKQLKRLVSSNLLHLTKEQCLTLPPLKRHRYEVPISHRNQLQYIQAVKNLASLQEASFEKTDMGEAVLGGVQKLRCLCSFAKVGATVELAQKILEEEPSVVIFTSFAEVAKNIYGQLSSNGWEGELLTGETPQKKRQALVDRFQAGNSPVFVSTFGAGGVGLTLTVACSIILLDRPWTPGDTRQAEDRIRRIGQTKNVKSYWMTGFELDKQIDDMIESKEAASKAVLAEGGVSMGPAAKINIPRLLQSLIAKVN</sequence>
<reference evidence="9" key="1">
    <citation type="submission" date="2023-08" db="EMBL/GenBank/DDBJ databases">
        <authorList>
            <person name="Audoor S."/>
            <person name="Bilcke G."/>
        </authorList>
    </citation>
    <scope>NUCLEOTIDE SEQUENCE</scope>
</reference>
<dbReference type="Gene3D" id="3.40.50.300">
    <property type="entry name" value="P-loop containing nucleotide triphosphate hydrolases"/>
    <property type="match status" value="2"/>
</dbReference>
<dbReference type="PROSITE" id="PS51192">
    <property type="entry name" value="HELICASE_ATP_BIND_1"/>
    <property type="match status" value="1"/>
</dbReference>
<evidence type="ECO:0000313" key="10">
    <source>
        <dbReference type="Proteomes" id="UP001295423"/>
    </source>
</evidence>
<keyword evidence="4" id="KW-0067">ATP-binding</keyword>
<feature type="compositionally biased region" description="Polar residues" evidence="5">
    <location>
        <begin position="155"/>
        <end position="164"/>
    </location>
</feature>
<dbReference type="PANTHER" id="PTHR45766">
    <property type="entry name" value="DNA ANNEALING HELICASE AND ENDONUCLEASE ZRANB3 FAMILY MEMBER"/>
    <property type="match status" value="1"/>
</dbReference>
<dbReference type="GO" id="GO:0031297">
    <property type="term" value="P:replication fork processing"/>
    <property type="evidence" value="ECO:0007669"/>
    <property type="project" value="TreeGrafter"/>
</dbReference>
<dbReference type="InterPro" id="IPR014001">
    <property type="entry name" value="Helicase_ATP-bd"/>
</dbReference>
<name>A0AAD2FQY0_9STRA</name>
<feature type="transmembrane region" description="Helical" evidence="6">
    <location>
        <begin position="562"/>
        <end position="585"/>
    </location>
</feature>
<protein>
    <recommendedName>
        <fullName evidence="11">Helicase ATP-binding domain-containing protein</fullName>
    </recommendedName>
</protein>
<evidence type="ECO:0000256" key="5">
    <source>
        <dbReference type="SAM" id="MobiDB-lite"/>
    </source>
</evidence>
<dbReference type="InterPro" id="IPR000330">
    <property type="entry name" value="SNF2_N"/>
</dbReference>
<dbReference type="SUPFAM" id="SSF52540">
    <property type="entry name" value="P-loop containing nucleoside triphosphate hydrolases"/>
    <property type="match status" value="2"/>
</dbReference>
<proteinExistence type="predicted"/>
<dbReference type="PANTHER" id="PTHR45766:SF3">
    <property type="entry name" value="DNA ANNEALING HELICASE AND ENDONUCLEASE ZRANB3"/>
    <property type="match status" value="1"/>
</dbReference>
<dbReference type="GO" id="GO:0043596">
    <property type="term" value="C:nuclear replication fork"/>
    <property type="evidence" value="ECO:0007669"/>
    <property type="project" value="TreeGrafter"/>
</dbReference>
<feature type="domain" description="Helicase C-terminal" evidence="8">
    <location>
        <begin position="500"/>
        <end position="645"/>
    </location>
</feature>
<keyword evidence="10" id="KW-1185">Reference proteome</keyword>
<evidence type="ECO:0000259" key="8">
    <source>
        <dbReference type="PROSITE" id="PS51194"/>
    </source>
</evidence>